<evidence type="ECO:0000313" key="4">
    <source>
        <dbReference type="EMBL" id="KAJ3480998.1"/>
    </source>
</evidence>
<gene>
    <name evidence="4" type="ORF">NLI96_g7967</name>
</gene>
<protein>
    <recommendedName>
        <fullName evidence="3">DUF6535 domain-containing protein</fullName>
    </recommendedName>
</protein>
<evidence type="ECO:0000256" key="2">
    <source>
        <dbReference type="SAM" id="Phobius"/>
    </source>
</evidence>
<reference evidence="4" key="1">
    <citation type="submission" date="2022-07" db="EMBL/GenBank/DDBJ databases">
        <title>Genome Sequence of Physisporinus lineatus.</title>
        <authorList>
            <person name="Buettner E."/>
        </authorList>
    </citation>
    <scope>NUCLEOTIDE SEQUENCE</scope>
    <source>
        <strain evidence="4">VT162</strain>
    </source>
</reference>
<feature type="domain" description="DUF6535" evidence="3">
    <location>
        <begin position="42"/>
        <end position="221"/>
    </location>
</feature>
<name>A0AAD5YBJ3_9APHY</name>
<organism evidence="4 5">
    <name type="scientific">Meripilus lineatus</name>
    <dbReference type="NCBI Taxonomy" id="2056292"/>
    <lineage>
        <taxon>Eukaryota</taxon>
        <taxon>Fungi</taxon>
        <taxon>Dikarya</taxon>
        <taxon>Basidiomycota</taxon>
        <taxon>Agaricomycotina</taxon>
        <taxon>Agaricomycetes</taxon>
        <taxon>Polyporales</taxon>
        <taxon>Meripilaceae</taxon>
        <taxon>Meripilus</taxon>
    </lineage>
</organism>
<evidence type="ECO:0000313" key="5">
    <source>
        <dbReference type="Proteomes" id="UP001212997"/>
    </source>
</evidence>
<evidence type="ECO:0000259" key="3">
    <source>
        <dbReference type="Pfam" id="PF20153"/>
    </source>
</evidence>
<feature type="transmembrane region" description="Helical" evidence="2">
    <location>
        <begin position="197"/>
        <end position="220"/>
    </location>
</feature>
<evidence type="ECO:0000256" key="1">
    <source>
        <dbReference type="SAM" id="MobiDB-lite"/>
    </source>
</evidence>
<keyword evidence="2" id="KW-1133">Transmembrane helix</keyword>
<dbReference type="Pfam" id="PF20153">
    <property type="entry name" value="DUF6535"/>
    <property type="match status" value="1"/>
</dbReference>
<keyword evidence="5" id="KW-1185">Reference proteome</keyword>
<keyword evidence="2" id="KW-0472">Membrane</keyword>
<dbReference type="EMBL" id="JANAWD010000345">
    <property type="protein sequence ID" value="KAJ3480998.1"/>
    <property type="molecule type" value="Genomic_DNA"/>
</dbReference>
<feature type="compositionally biased region" description="Basic and acidic residues" evidence="1">
    <location>
        <begin position="1"/>
        <end position="10"/>
    </location>
</feature>
<dbReference type="AlphaFoldDB" id="A0AAD5YBJ3"/>
<dbReference type="Proteomes" id="UP001212997">
    <property type="component" value="Unassembled WGS sequence"/>
</dbReference>
<feature type="transmembrane region" description="Helical" evidence="2">
    <location>
        <begin position="226"/>
        <end position="251"/>
    </location>
</feature>
<proteinExistence type="predicted"/>
<feature type="region of interest" description="Disordered" evidence="1">
    <location>
        <begin position="1"/>
        <end position="20"/>
    </location>
</feature>
<comment type="caution">
    <text evidence="4">The sequence shown here is derived from an EMBL/GenBank/DDBJ whole genome shotgun (WGS) entry which is preliminary data.</text>
</comment>
<keyword evidence="2" id="KW-0812">Transmembrane</keyword>
<feature type="transmembrane region" description="Helical" evidence="2">
    <location>
        <begin position="67"/>
        <end position="89"/>
    </location>
</feature>
<feature type="transmembrane region" description="Helical" evidence="2">
    <location>
        <begin position="141"/>
        <end position="160"/>
    </location>
</feature>
<dbReference type="InterPro" id="IPR045338">
    <property type="entry name" value="DUF6535"/>
</dbReference>
<sequence>METVHNRENEMSETVEGQPFEQTCEGIQAEHPEVALKNTDGWTDVSNVLHKYDEQEVKSHNENIDTLLVFAGLFSAILTAFVIEAYKLLQRDPSDTSMQILLQISQQLGSLSVNSGLINSTFAPADLAPFTPTTSSVLVNAFWFMALALSLISASLGMLVKQWLREYMAITFVSPKQRCEVRWFRRMGLLRYKVPEIIAVLPLLLQHALILFFIGLILFIQPINSSIATAVIVVVSFWFSFLAVTTFIPLLSPSCPYKNPFLKDLFRRFRDFLQFCFDKAGLEKYFLSWDPFRKIFVEEPDMSQWTYSRDVNKVLLDAYDTFKDPDVWEMITRCIDLDRPLMSILSLTTQIQSINGSSIAPWSPNFYSCGEAERRALMKSYIACFRKVFWAPVEDPRSLDLQHALAQALYILRQFAGSLSKFTEMDKALSRMTDQILQRALSSNLPVASPHFVAGTVVYSLREVDSGDLPQITHEVIGSVFYIAREILQGFSDTDLKSYLFELLRIVLLCADKLDGDNNQILEFQFHEFTTQFSITLATILRSNPMPVFPDSLTEFNCQCAFNMAMMFHKRKPGMLDSAFFEAFHTFSVQMFDIFNAHYGLTSKLQRLPEDEIETQVTDWERILNGGEYVEVDVRGAGEYGHNWDFQTTRVDCKYRTEFMLNYPVSFFGRNWLAENIPRFRFENEVN</sequence>
<accession>A0AAD5YBJ3</accession>